<dbReference type="Gene3D" id="2.130.10.10">
    <property type="entry name" value="YVTN repeat-like/Quinoprotein amine dehydrogenase"/>
    <property type="match status" value="6"/>
</dbReference>
<feature type="repeat" description="WD" evidence="3">
    <location>
        <begin position="1117"/>
        <end position="1146"/>
    </location>
</feature>
<evidence type="ECO:0000256" key="1">
    <source>
        <dbReference type="ARBA" id="ARBA00022574"/>
    </source>
</evidence>
<feature type="repeat" description="WD" evidence="3">
    <location>
        <begin position="823"/>
        <end position="864"/>
    </location>
</feature>
<protein>
    <recommendedName>
        <fullName evidence="4">NACHT domain-containing protein</fullName>
    </recommendedName>
</protein>
<evidence type="ECO:0000259" key="4">
    <source>
        <dbReference type="PROSITE" id="PS50837"/>
    </source>
</evidence>
<evidence type="ECO:0000313" key="6">
    <source>
        <dbReference type="Proteomes" id="UP000042958"/>
    </source>
</evidence>
<dbReference type="PROSITE" id="PS50837">
    <property type="entry name" value="NACHT"/>
    <property type="match status" value="1"/>
</dbReference>
<dbReference type="InterPro" id="IPR019775">
    <property type="entry name" value="WD40_repeat_CS"/>
</dbReference>
<dbReference type="InterPro" id="IPR056884">
    <property type="entry name" value="NPHP3-like_N"/>
</dbReference>
<feature type="repeat" description="WD" evidence="3">
    <location>
        <begin position="697"/>
        <end position="738"/>
    </location>
</feature>
<feature type="repeat" description="WD" evidence="3">
    <location>
        <begin position="1033"/>
        <end position="1074"/>
    </location>
</feature>
<dbReference type="CDD" id="cd00200">
    <property type="entry name" value="WD40"/>
    <property type="match status" value="2"/>
</dbReference>
<evidence type="ECO:0000256" key="3">
    <source>
        <dbReference type="PROSITE-ProRule" id="PRU00221"/>
    </source>
</evidence>
<evidence type="ECO:0000313" key="5">
    <source>
        <dbReference type="EMBL" id="CEJ62576.1"/>
    </source>
</evidence>
<keyword evidence="2" id="KW-0677">Repeat</keyword>
<dbReference type="PANTHER" id="PTHR19848:SF8">
    <property type="entry name" value="F-BOX AND WD REPEAT DOMAIN CONTAINING 7"/>
    <property type="match status" value="1"/>
</dbReference>
<sequence>MASTTSFGDSNSGLQAAIINGNVTAQFEQSALLNQACIRDLRTTHPPDDKDRIQNTNGGLLRDSYSWILDNEGFKQWQDSRESPLLWIRGDPGKGKTMLLCGIIDELARLNGESSNISFFLCQAADIRTNSATAVLRGLIYLLVVNQPCLLAHVRSRYDQAGKTLFEDVNAWSALLAIFKDILNDPLLKDAYLIIDALDECITGLRSLLDFIVQYSPVHPQIKWIVSSRNWPEITERLYIAAQVAPISLELNEGSVSEAVKKYIYHKVDILAKVKRYNNNVRERVFRHLLLNSQDTFLWVALVYQNLDRTPPRYALKKLEAFPPGLDALYSRMLNQVRKSEDAELCKQILAIMSTVYRPITLYELASVIEMPEDSYDVKEYLSEVVAFCGSFLTLREDTVAFIHQSAKEFLLREESLAEILPKGIDAEHHSIFARSVDMIFKTLRRDILNIKLPGFLAKDIKRPIPYQLAAAEYACVYWVDHLQASKSDATYRLSPADKNRVDTFLRQKYLHWLEALSIFARLSDGIQAMRRLEILIEEKGKSEALINRARDASKFIRYHRTGIESSPLQIYCSSLIFSPLKSLTGVSFRKERAHWVSAHTVVEEDWNICLHTLEGNSGAAFSIAWSLDGRRLASASDNKTVKIWDTTTGQVVSTLGHTASVTSIAWSQDGSRLASASSDKTARIWNPATSQSLSTLRGHSLPVSLITWSPDGSRIASASHDKTIRIWEPATGQCLITLEGRSDFINVIAWSPDGRRLASALRDRTIQVWDLAVSQSISIFNGCNGQARSITWSPDGSQLASASNDKTVIIWDPATGKSISTLSGHSDSVNTVTWSQEGSKIASGSADTTVRIWDPATGQSLSALKGHIKSVDSIEWSPDGSRLASASRDKTVIVWDPATGQGVTTLEGHAHLINTIAWSPDGGRLASASYDKTVRIWDPAISHSTSTFDRHSDSIILITWSPDESRLASASFDETVKIWDPATGKIIFTLKGHSDLVNLVAWSQDGTQLASVSADKTIRIWDPAAGQSISILKGHNDWINSISWSQDGTRLASGSADQAVRIWDLVTGKSIYTLKGHTYSVTSVAWSLDNSQLASASDDKTVRIWDPATGQVLSVLEGHTESVTSIAWSLDNSQLASESNDKTPY</sequence>
<name>A0A0F7U2U4_PENBI</name>
<keyword evidence="1 3" id="KW-0853">WD repeat</keyword>
<dbReference type="InterPro" id="IPR036322">
    <property type="entry name" value="WD40_repeat_dom_sf"/>
</dbReference>
<keyword evidence="6" id="KW-1185">Reference proteome</keyword>
<dbReference type="OrthoDB" id="538223at2759"/>
<dbReference type="PRINTS" id="PR00320">
    <property type="entry name" value="GPROTEINBRPT"/>
</dbReference>
<dbReference type="InterPro" id="IPR020472">
    <property type="entry name" value="WD40_PAC1"/>
</dbReference>
<dbReference type="Gene3D" id="3.40.50.300">
    <property type="entry name" value="P-loop containing nucleotide triphosphate hydrolases"/>
    <property type="match status" value="1"/>
</dbReference>
<feature type="domain" description="NACHT" evidence="4">
    <location>
        <begin position="84"/>
        <end position="229"/>
    </location>
</feature>
<feature type="repeat" description="WD" evidence="3">
    <location>
        <begin position="781"/>
        <end position="822"/>
    </location>
</feature>
<evidence type="ECO:0000256" key="2">
    <source>
        <dbReference type="ARBA" id="ARBA00022737"/>
    </source>
</evidence>
<dbReference type="AlphaFoldDB" id="A0A0F7U2U4"/>
<gene>
    <name evidence="5" type="ORF">PMG11_11073</name>
</gene>
<feature type="repeat" description="WD" evidence="3">
    <location>
        <begin position="655"/>
        <end position="696"/>
    </location>
</feature>
<dbReference type="InterPro" id="IPR007111">
    <property type="entry name" value="NACHT_NTPase"/>
</dbReference>
<dbReference type="Proteomes" id="UP000042958">
    <property type="component" value="Unassembled WGS sequence"/>
</dbReference>
<dbReference type="InterPro" id="IPR057855">
    <property type="entry name" value="Beta-prop_WDR19_1st"/>
</dbReference>
<feature type="repeat" description="WD" evidence="3">
    <location>
        <begin position="949"/>
        <end position="990"/>
    </location>
</feature>
<dbReference type="EMBL" id="CDHK01000018">
    <property type="protein sequence ID" value="CEJ62576.1"/>
    <property type="molecule type" value="Genomic_DNA"/>
</dbReference>
<organism evidence="5 6">
    <name type="scientific">Penicillium brasilianum</name>
    <dbReference type="NCBI Taxonomy" id="104259"/>
    <lineage>
        <taxon>Eukaryota</taxon>
        <taxon>Fungi</taxon>
        <taxon>Dikarya</taxon>
        <taxon>Ascomycota</taxon>
        <taxon>Pezizomycotina</taxon>
        <taxon>Eurotiomycetes</taxon>
        <taxon>Eurotiomycetidae</taxon>
        <taxon>Eurotiales</taxon>
        <taxon>Aspergillaceae</taxon>
        <taxon>Penicillium</taxon>
    </lineage>
</organism>
<dbReference type="Pfam" id="PF00400">
    <property type="entry name" value="WD40"/>
    <property type="match status" value="3"/>
</dbReference>
<reference evidence="6" key="1">
    <citation type="journal article" date="2015" name="Genome Announc.">
        <title>Draft genome sequence of the fungus Penicillium brasilianum MG11.</title>
        <authorList>
            <person name="Horn F."/>
            <person name="Linde J."/>
            <person name="Mattern D.J."/>
            <person name="Walther G."/>
            <person name="Guthke R."/>
            <person name="Brakhage A.A."/>
            <person name="Valiante V."/>
        </authorList>
    </citation>
    <scope>NUCLEOTIDE SEQUENCE [LARGE SCALE GENOMIC DNA]</scope>
    <source>
        <strain evidence="6">MG11</strain>
    </source>
</reference>
<dbReference type="InterPro" id="IPR015943">
    <property type="entry name" value="WD40/YVTN_repeat-like_dom_sf"/>
</dbReference>
<dbReference type="InterPro" id="IPR054471">
    <property type="entry name" value="GPIID_WHD"/>
</dbReference>
<feature type="repeat" description="WD" evidence="3">
    <location>
        <begin position="865"/>
        <end position="906"/>
    </location>
</feature>
<dbReference type="InterPro" id="IPR027417">
    <property type="entry name" value="P-loop_NTPase"/>
</dbReference>
<dbReference type="Pfam" id="PF23389">
    <property type="entry name" value="Beta-prop_WDR19_1st"/>
    <property type="match status" value="2"/>
</dbReference>
<feature type="repeat" description="WD" evidence="3">
    <location>
        <begin position="991"/>
        <end position="1032"/>
    </location>
</feature>
<feature type="repeat" description="WD" evidence="3">
    <location>
        <begin position="739"/>
        <end position="780"/>
    </location>
</feature>
<proteinExistence type="predicted"/>
<dbReference type="InterPro" id="IPR001680">
    <property type="entry name" value="WD40_rpt"/>
</dbReference>
<dbReference type="STRING" id="104259.A0A0F7U2U4"/>
<feature type="repeat" description="WD" evidence="3">
    <location>
        <begin position="614"/>
        <end position="655"/>
    </location>
</feature>
<dbReference type="SMART" id="SM00320">
    <property type="entry name" value="WD40"/>
    <property type="match status" value="13"/>
</dbReference>
<dbReference type="Pfam" id="PF24883">
    <property type="entry name" value="NPHP3_N"/>
    <property type="match status" value="1"/>
</dbReference>
<dbReference type="SUPFAM" id="SSF50978">
    <property type="entry name" value="WD40 repeat-like"/>
    <property type="match status" value="2"/>
</dbReference>
<dbReference type="PANTHER" id="PTHR19848">
    <property type="entry name" value="WD40 REPEAT PROTEIN"/>
    <property type="match status" value="1"/>
</dbReference>
<feature type="repeat" description="WD" evidence="3">
    <location>
        <begin position="1075"/>
        <end position="1116"/>
    </location>
</feature>
<dbReference type="PROSITE" id="PS00678">
    <property type="entry name" value="WD_REPEATS_1"/>
    <property type="match status" value="3"/>
</dbReference>
<dbReference type="PROSITE" id="PS50294">
    <property type="entry name" value="WD_REPEATS_REGION"/>
    <property type="match status" value="13"/>
</dbReference>
<dbReference type="Pfam" id="PF22939">
    <property type="entry name" value="WHD_GPIID"/>
    <property type="match status" value="1"/>
</dbReference>
<dbReference type="SUPFAM" id="SSF52540">
    <property type="entry name" value="P-loop containing nucleoside triphosphate hydrolases"/>
    <property type="match status" value="1"/>
</dbReference>
<dbReference type="PROSITE" id="PS50082">
    <property type="entry name" value="WD_REPEATS_2"/>
    <property type="match status" value="13"/>
</dbReference>
<accession>A0A0F7U2U4</accession>
<feature type="repeat" description="WD" evidence="3">
    <location>
        <begin position="907"/>
        <end position="939"/>
    </location>
</feature>